<evidence type="ECO:0000259" key="2">
    <source>
        <dbReference type="Pfam" id="PF16653"/>
    </source>
</evidence>
<dbReference type="InterPro" id="IPR032095">
    <property type="entry name" value="Sacchrp_dh-like_C"/>
</dbReference>
<proteinExistence type="predicted"/>
<dbReference type="EMBL" id="CAFBMD010000133">
    <property type="protein sequence ID" value="CAB4906941.1"/>
    <property type="molecule type" value="Genomic_DNA"/>
</dbReference>
<dbReference type="Gene3D" id="3.30.360.30">
    <property type="entry name" value="homospermidine synthase like"/>
    <property type="match status" value="1"/>
</dbReference>
<gene>
    <name evidence="3" type="ORF">UFOPK2593_01115</name>
    <name evidence="4" type="ORF">UFOPK3492_01253</name>
</gene>
<protein>
    <submittedName>
        <fullName evidence="3">Unannotated protein</fullName>
    </submittedName>
</protein>
<dbReference type="EMBL" id="CAEZXW010000079">
    <property type="protein sequence ID" value="CAB4710024.1"/>
    <property type="molecule type" value="Genomic_DNA"/>
</dbReference>
<sequence>MSGTFQGRVLVLGAGSVSQCTLPLLLDNLVEGKQITIVDQLDNRARVQNAIDRGATYLQATVTKENLDSFLSAHVSAGDILLDLAWNIDANVIIGWAHAHGVMYLNTSVEEWEPYSQGATRHPLERTLYHRHMRLREMKSSWSEKGATAIVEHGANPGMVSHLTKKALVEIGERAIKDGLAGPGVAEALAARDFPRLAQSLDVRVIHIAERDTQISDRPKEVDEFVNTWSVEGFYEEGIAPAEMGWGTHEKSLPQNAYVHEGAGPRNQIAIAQPGASTWVRSWVPDCEITGLVIRHGEAFTMSDFLTVWDGDTAVYRPTVHYAYCPSDAAIISMRELEMRQWDLQTNQRIMNEEITSGEDRLGVLLMGHPYKAWWTGSLLDIHRARELAPGQSATTLQVGAAVYAAIDWMIKNPEAGLLVPDELPWEEIYNVAEKYWAPIWSGPVDWDPLKTRNDLFLPWIEREYDTTDPWQFTNFLA</sequence>
<name>A0A6J6QRN2_9ZZZZ</name>
<dbReference type="Pfam" id="PF16653">
    <property type="entry name" value="Sacchrp_dh_C"/>
    <property type="match status" value="1"/>
</dbReference>
<dbReference type="InterPro" id="IPR023181">
    <property type="entry name" value="Homospermid_syn-like_C"/>
</dbReference>
<organism evidence="3">
    <name type="scientific">freshwater metagenome</name>
    <dbReference type="NCBI Taxonomy" id="449393"/>
    <lineage>
        <taxon>unclassified sequences</taxon>
        <taxon>metagenomes</taxon>
        <taxon>ecological metagenomes</taxon>
    </lineage>
</organism>
<dbReference type="Gene3D" id="3.40.50.720">
    <property type="entry name" value="NAD(P)-binding Rossmann-like Domain"/>
    <property type="match status" value="1"/>
</dbReference>
<evidence type="ECO:0000313" key="3">
    <source>
        <dbReference type="EMBL" id="CAB4710024.1"/>
    </source>
</evidence>
<dbReference type="InterPro" id="IPR005097">
    <property type="entry name" value="Sacchrp_dh_NADP-bd"/>
</dbReference>
<dbReference type="Pfam" id="PF03435">
    <property type="entry name" value="Sacchrp_dh_NADP"/>
    <property type="match status" value="1"/>
</dbReference>
<feature type="domain" description="Saccharopine dehydrogenase NADP binding" evidence="1">
    <location>
        <begin position="9"/>
        <end position="150"/>
    </location>
</feature>
<feature type="domain" description="Saccharopine dehydrogenase-like C-terminal" evidence="2">
    <location>
        <begin position="154"/>
        <end position="431"/>
    </location>
</feature>
<reference evidence="3" key="1">
    <citation type="submission" date="2020-05" db="EMBL/GenBank/DDBJ databases">
        <authorList>
            <person name="Chiriac C."/>
            <person name="Salcher M."/>
            <person name="Ghai R."/>
            <person name="Kavagutti S V."/>
        </authorList>
    </citation>
    <scope>NUCLEOTIDE SEQUENCE</scope>
</reference>
<dbReference type="AlphaFoldDB" id="A0A6J6QRN2"/>
<evidence type="ECO:0000313" key="4">
    <source>
        <dbReference type="EMBL" id="CAB4906941.1"/>
    </source>
</evidence>
<accession>A0A6J6QRN2</accession>
<evidence type="ECO:0000259" key="1">
    <source>
        <dbReference type="Pfam" id="PF03435"/>
    </source>
</evidence>